<dbReference type="PROSITE" id="PS50026">
    <property type="entry name" value="EGF_3"/>
    <property type="match status" value="1"/>
</dbReference>
<feature type="disulfide bond" evidence="2">
    <location>
        <begin position="183"/>
        <end position="192"/>
    </location>
</feature>
<accession>A0A6G0WH20</accession>
<evidence type="ECO:0000256" key="1">
    <source>
        <dbReference type="ARBA" id="ARBA00023157"/>
    </source>
</evidence>
<feature type="domain" description="EGF-like" evidence="4">
    <location>
        <begin position="159"/>
        <end position="193"/>
    </location>
</feature>
<dbReference type="Proteomes" id="UP000481153">
    <property type="component" value="Unassembled WGS sequence"/>
</dbReference>
<protein>
    <recommendedName>
        <fullName evidence="8">EGF-like domain-containing protein</fullName>
    </recommendedName>
</protein>
<dbReference type="PROSITE" id="PS00022">
    <property type="entry name" value="EGF_1"/>
    <property type="match status" value="2"/>
</dbReference>
<dbReference type="Pfam" id="PF13884">
    <property type="entry name" value="Peptidase_S74"/>
    <property type="match status" value="1"/>
</dbReference>
<keyword evidence="3" id="KW-0175">Coiled coil</keyword>
<proteinExistence type="predicted"/>
<evidence type="ECO:0000313" key="6">
    <source>
        <dbReference type="EMBL" id="KAF0726433.1"/>
    </source>
</evidence>
<dbReference type="PROSITE" id="PS01186">
    <property type="entry name" value="EGF_2"/>
    <property type="match status" value="2"/>
</dbReference>
<evidence type="ECO:0000256" key="3">
    <source>
        <dbReference type="SAM" id="Coils"/>
    </source>
</evidence>
<dbReference type="InterPro" id="IPR013111">
    <property type="entry name" value="EGF_extracell"/>
</dbReference>
<dbReference type="InterPro" id="IPR000742">
    <property type="entry name" value="EGF"/>
</dbReference>
<dbReference type="InterPro" id="IPR030392">
    <property type="entry name" value="S74_ICA"/>
</dbReference>
<name>A0A6G0WH20_9STRA</name>
<keyword evidence="1 2" id="KW-1015">Disulfide bond</keyword>
<feature type="coiled-coil region" evidence="3">
    <location>
        <begin position="882"/>
        <end position="909"/>
    </location>
</feature>
<comment type="caution">
    <text evidence="6">The sequence shown here is derived from an EMBL/GenBank/DDBJ whole genome shotgun (WGS) entry which is preliminary data.</text>
</comment>
<evidence type="ECO:0000259" key="4">
    <source>
        <dbReference type="PROSITE" id="PS50026"/>
    </source>
</evidence>
<comment type="caution">
    <text evidence="2">Lacks conserved residue(s) required for the propagation of feature annotation.</text>
</comment>
<dbReference type="CDD" id="cd00054">
    <property type="entry name" value="EGF_CA"/>
    <property type="match status" value="1"/>
</dbReference>
<dbReference type="PROSITE" id="PS51688">
    <property type="entry name" value="ICA"/>
    <property type="match status" value="1"/>
</dbReference>
<evidence type="ECO:0000256" key="2">
    <source>
        <dbReference type="PROSITE-ProRule" id="PRU00076"/>
    </source>
</evidence>
<dbReference type="AlphaFoldDB" id="A0A6G0WH20"/>
<reference evidence="6 7" key="1">
    <citation type="submission" date="2019-07" db="EMBL/GenBank/DDBJ databases">
        <title>Genomics analysis of Aphanomyces spp. identifies a new class of oomycete effector associated with host adaptation.</title>
        <authorList>
            <person name="Gaulin E."/>
        </authorList>
    </citation>
    <scope>NUCLEOTIDE SEQUENCE [LARGE SCALE GENOMIC DNA]</scope>
    <source>
        <strain evidence="6 7">ATCC 201684</strain>
    </source>
</reference>
<keyword evidence="2" id="KW-0245">EGF-like domain</keyword>
<keyword evidence="7" id="KW-1185">Reference proteome</keyword>
<evidence type="ECO:0000259" key="5">
    <source>
        <dbReference type="PROSITE" id="PS51688"/>
    </source>
</evidence>
<organism evidence="6 7">
    <name type="scientific">Aphanomyces euteiches</name>
    <dbReference type="NCBI Taxonomy" id="100861"/>
    <lineage>
        <taxon>Eukaryota</taxon>
        <taxon>Sar</taxon>
        <taxon>Stramenopiles</taxon>
        <taxon>Oomycota</taxon>
        <taxon>Saprolegniomycetes</taxon>
        <taxon>Saprolegniales</taxon>
        <taxon>Verrucalvaceae</taxon>
        <taxon>Aphanomyces</taxon>
    </lineage>
</organism>
<dbReference type="VEuPathDB" id="FungiDB:AeMF1_019070"/>
<sequence length="909" mass="98195">MINRHGEYVCNCQWGYSGQDCANKMCPHGFDPITKDTQQEKKLRLSIVDTSPQSSGDKALPASVMLQFHGHVVEMEMQHLTADKCTQIFRRFRNLGELTCTSVSSTNALYEFDITLHSFPIYPIMNNIFHHAGNPLSSEFTCEAPPSSSLSCRFTSQGDSNIKSYLPCSNHGICNTKTGLCACEPGFYGVHCGSNEDSANMLLGFAGGAYFSGNLLKLGAARASSTSFYLIHADVAGRTIFTMDGEGHTHLHEGSLVSPFVLTSQLEVNSGHVKINDADMKLSNSKLSLHNDLTLDTPLIDVDMTSPTCTSDLMRLRLAGQVVFQVDAVGKTLLDALEVQKRTSIQGSLAVQELSSFKGQASFQTGVKVAGHVEIDDGVNVKGATSFSSAQGEILVASPSSSLLHLQLSDKPSKCLTCLGDRQEVLFDVSRTGATTIHQGGLDVHTGGIRIGAGGQVIESGGLRIRSGGLKVEAGGIEFNDTMAISHGLEVTSTENLQPALYARVSHLHFNGAVMSLDANADASVSPFDFVVARGKDDHVMWKVSGKGDMSLQGSVVANASIVAHGPLIASRQALFRPHSIRMQEHLVIPCSHSYVHITDDGKAMPKTTQSIQVEGAQYGQLLIIQNDDTDWLHSLKIPPRSSALFVFDGQAWQTLTATEFDTTRLVNVKELSAAANLNIGEYQLTAHAIQVGGQPANRVALYGKGGLLTHDASLAYDATTSTLQVHQLQVDQVVGKIDMTNSELRGVDIIGGDIRGINMSAMVLEVTGEMYVESNAYVGGGLVVDGQVMGSGSYLDSSDMRFKTNITALPMDPLEALMQLQAVEYNYDTEAFPKKHFTPTREIGFLAQEVESVLPQVVETDKDGYKYVAYAHLLPVVVEAMKQQAKEIHDLRARLAALEERLQFVSTS</sequence>
<evidence type="ECO:0000313" key="7">
    <source>
        <dbReference type="Proteomes" id="UP000481153"/>
    </source>
</evidence>
<feature type="domain" description="Peptidase S74" evidence="5">
    <location>
        <begin position="799"/>
        <end position="896"/>
    </location>
</feature>
<dbReference type="Pfam" id="PF07974">
    <property type="entry name" value="EGF_2"/>
    <property type="match status" value="1"/>
</dbReference>
<dbReference type="EMBL" id="VJMJ01000216">
    <property type="protein sequence ID" value="KAF0726433.1"/>
    <property type="molecule type" value="Genomic_DNA"/>
</dbReference>
<evidence type="ECO:0008006" key="8">
    <source>
        <dbReference type="Google" id="ProtNLM"/>
    </source>
</evidence>
<gene>
    <name evidence="6" type="ORF">Ae201684_015321</name>
</gene>